<sequence>MKFKIGDKVKLISYNYGDNKRDPVWCGEFGKVCGIIITIDFYQGGESVISFDRHYPIRVQWKSTNSTNRYKAKDLELINSSPKQLRLF</sequence>
<protein>
    <submittedName>
        <fullName evidence="1">Uncharacterized protein</fullName>
    </submittedName>
</protein>
<evidence type="ECO:0000313" key="1">
    <source>
        <dbReference type="EMBL" id="QJA94161.1"/>
    </source>
</evidence>
<dbReference type="EMBL" id="MT143208">
    <property type="protein sequence ID" value="QJA94161.1"/>
    <property type="molecule type" value="Genomic_DNA"/>
</dbReference>
<accession>A0A6M3LM92</accession>
<organism evidence="1">
    <name type="scientific">viral metagenome</name>
    <dbReference type="NCBI Taxonomy" id="1070528"/>
    <lineage>
        <taxon>unclassified sequences</taxon>
        <taxon>metagenomes</taxon>
        <taxon>organismal metagenomes</taxon>
    </lineage>
</organism>
<dbReference type="AlphaFoldDB" id="A0A6M3LM92"/>
<gene>
    <name evidence="1" type="ORF">MM415B03959_0009</name>
</gene>
<reference evidence="1" key="1">
    <citation type="submission" date="2020-03" db="EMBL/GenBank/DDBJ databases">
        <title>The deep terrestrial virosphere.</title>
        <authorList>
            <person name="Holmfeldt K."/>
            <person name="Nilsson E."/>
            <person name="Simone D."/>
            <person name="Lopez-Fernandez M."/>
            <person name="Wu X."/>
            <person name="de Brujin I."/>
            <person name="Lundin D."/>
            <person name="Andersson A."/>
            <person name="Bertilsson S."/>
            <person name="Dopson M."/>
        </authorList>
    </citation>
    <scope>NUCLEOTIDE SEQUENCE</scope>
    <source>
        <strain evidence="1">MM415B03959</strain>
    </source>
</reference>
<proteinExistence type="predicted"/>
<name>A0A6M3LM92_9ZZZZ</name>